<proteinExistence type="predicted"/>
<keyword evidence="1" id="KW-1133">Transmembrane helix</keyword>
<dbReference type="Proteomes" id="UP000321595">
    <property type="component" value="Chromosome"/>
</dbReference>
<dbReference type="RefSeq" id="WP_146959266.1">
    <property type="nucleotide sequence ID" value="NZ_CP042467.1"/>
</dbReference>
<dbReference type="KEGG" id="bbae:FRD01_10070"/>
<accession>A0A5B8XQK7</accession>
<evidence type="ECO:0000313" key="2">
    <source>
        <dbReference type="EMBL" id="QED27581.1"/>
    </source>
</evidence>
<keyword evidence="1" id="KW-0812">Transmembrane</keyword>
<keyword evidence="3" id="KW-1185">Reference proteome</keyword>
<feature type="transmembrane region" description="Helical" evidence="1">
    <location>
        <begin position="82"/>
        <end position="99"/>
    </location>
</feature>
<evidence type="ECO:0000256" key="1">
    <source>
        <dbReference type="SAM" id="Phobius"/>
    </source>
</evidence>
<feature type="transmembrane region" description="Helical" evidence="1">
    <location>
        <begin position="52"/>
        <end position="70"/>
    </location>
</feature>
<sequence>MCGWHGEFYEVFASNVEVDTWSLYRHLAHVGLLAGGLFFLRKSTQWDLVSKGVALYMSVNLLFFVLLTGIEVQLDYELALPHLRVLYIGLLAVMSAAAWSQKSVKSVRQGLGILLLVHIAVVASFLPIFTEDVEIPGCNSTLSTKAYESNAADYSAATSILGFFKYSSKTISCGPLARHKSTNESLVLHGPFTISRPDGTETRGRFHFGRPDKVPVACISSPSVEF</sequence>
<feature type="transmembrane region" description="Helical" evidence="1">
    <location>
        <begin position="111"/>
        <end position="129"/>
    </location>
</feature>
<dbReference type="EMBL" id="CP042467">
    <property type="protein sequence ID" value="QED27581.1"/>
    <property type="molecule type" value="Genomic_DNA"/>
</dbReference>
<reference evidence="2 3" key="1">
    <citation type="submission" date="2019-08" db="EMBL/GenBank/DDBJ databases">
        <authorList>
            <person name="Liang Q."/>
        </authorList>
    </citation>
    <scope>NUCLEOTIDE SEQUENCE [LARGE SCALE GENOMIC DNA]</scope>
    <source>
        <strain evidence="2 3">V1718</strain>
    </source>
</reference>
<feature type="transmembrane region" description="Helical" evidence="1">
    <location>
        <begin position="23"/>
        <end position="40"/>
    </location>
</feature>
<name>A0A5B8XQK7_9DELT</name>
<organism evidence="2 3">
    <name type="scientific">Microvenator marinus</name>
    <dbReference type="NCBI Taxonomy" id="2600177"/>
    <lineage>
        <taxon>Bacteria</taxon>
        <taxon>Deltaproteobacteria</taxon>
        <taxon>Bradymonadales</taxon>
        <taxon>Microvenatoraceae</taxon>
        <taxon>Microvenator</taxon>
    </lineage>
</organism>
<evidence type="ECO:0000313" key="3">
    <source>
        <dbReference type="Proteomes" id="UP000321595"/>
    </source>
</evidence>
<keyword evidence="1" id="KW-0472">Membrane</keyword>
<dbReference type="AlphaFoldDB" id="A0A5B8XQK7"/>
<gene>
    <name evidence="2" type="ORF">FRD01_10070</name>
</gene>
<protein>
    <submittedName>
        <fullName evidence="2">Uncharacterized protein</fullName>
    </submittedName>
</protein>